<sequence>MNNSYSKMNILTESDVEQKIIYKLLVTSSPYGLGYSDSDIRTKPDIRKLTIDKGTKKKLYYPDYAILIDGLPCVIVEAKSPGENLQEAIREARLYATEINSTFKQNINPCSRVIVTDGQRIISSFWDVDSIYVEFHFDEIDPLNPKFDIFLSFVSKTNISLFATDILKSIKKKARYYKPVYMLGGKSVINETVGENSFGTNVSLEYKFLFNPDSMDDRKSIVDNAYVQSKRKQSHVAPIDKIIRAALPPNLIDATSLDDTEKPNEIFDKIEDAHKLRNEICLLIGGVGSGKSTFTDYLRLVAL</sequence>
<dbReference type="AlphaFoldDB" id="A0A444JDN7"/>
<reference evidence="2 3" key="1">
    <citation type="submission" date="2017-01" db="EMBL/GenBank/DDBJ databases">
        <title>The cable genome- insights into the physiology and evolution of filamentous bacteria capable of sulfide oxidation via long distance electron transfer.</title>
        <authorList>
            <person name="Schreiber L."/>
            <person name="Bjerg J.T."/>
            <person name="Boggild A."/>
            <person name="Van De Vossenberg J."/>
            <person name="Meysman F."/>
            <person name="Nielsen L.P."/>
            <person name="Schramm A."/>
            <person name="Kjeldsen K.U."/>
        </authorList>
    </citation>
    <scope>NUCLEOTIDE SEQUENCE [LARGE SCALE GENOMIC DNA]</scope>
    <source>
        <strain evidence="2">A5</strain>
    </source>
</reference>
<evidence type="ECO:0000259" key="1">
    <source>
        <dbReference type="Pfam" id="PF04313"/>
    </source>
</evidence>
<evidence type="ECO:0000313" key="3">
    <source>
        <dbReference type="Proteomes" id="UP000288892"/>
    </source>
</evidence>
<evidence type="ECO:0000313" key="2">
    <source>
        <dbReference type="EMBL" id="RWX51194.1"/>
    </source>
</evidence>
<comment type="caution">
    <text evidence="2">The sequence shown here is derived from an EMBL/GenBank/DDBJ whole genome shotgun (WGS) entry which is preliminary data.</text>
</comment>
<proteinExistence type="predicted"/>
<dbReference type="EMBL" id="MTKS01000187">
    <property type="protein sequence ID" value="RWX51194.1"/>
    <property type="molecule type" value="Genomic_DNA"/>
</dbReference>
<dbReference type="Pfam" id="PF04313">
    <property type="entry name" value="HSDR_N"/>
    <property type="match status" value="1"/>
</dbReference>
<feature type="domain" description="Restriction endonuclease type I HsdR N-terminal" evidence="1">
    <location>
        <begin position="56"/>
        <end position="119"/>
    </location>
</feature>
<dbReference type="Gene3D" id="3.90.1570.50">
    <property type="match status" value="1"/>
</dbReference>
<accession>A0A444JDN7</accession>
<dbReference type="GO" id="GO:0009307">
    <property type="term" value="P:DNA restriction-modification system"/>
    <property type="evidence" value="ECO:0007669"/>
    <property type="project" value="UniProtKB-KW"/>
</dbReference>
<keyword evidence="3" id="KW-1185">Reference proteome</keyword>
<dbReference type="GO" id="GO:0003677">
    <property type="term" value="F:DNA binding"/>
    <property type="evidence" value="ECO:0007669"/>
    <property type="project" value="UniProtKB-KW"/>
</dbReference>
<organism evidence="2 3">
    <name type="scientific">Candidatus Electrothrix marina</name>
    <dbReference type="NCBI Taxonomy" id="1859130"/>
    <lineage>
        <taxon>Bacteria</taxon>
        <taxon>Pseudomonadati</taxon>
        <taxon>Thermodesulfobacteriota</taxon>
        <taxon>Desulfobulbia</taxon>
        <taxon>Desulfobulbales</taxon>
        <taxon>Desulfobulbaceae</taxon>
        <taxon>Candidatus Electrothrix</taxon>
    </lineage>
</organism>
<dbReference type="Proteomes" id="UP000288892">
    <property type="component" value="Unassembled WGS sequence"/>
</dbReference>
<name>A0A444JDN7_9BACT</name>
<protein>
    <submittedName>
        <fullName evidence="2">Type I restriction enzyme R protein N terminus</fullName>
    </submittedName>
</protein>
<gene>
    <name evidence="2" type="ORF">VU01_11871</name>
</gene>
<dbReference type="GO" id="GO:0009035">
    <property type="term" value="F:type I site-specific deoxyribonuclease activity"/>
    <property type="evidence" value="ECO:0007669"/>
    <property type="project" value="UniProtKB-EC"/>
</dbReference>
<dbReference type="InterPro" id="IPR007409">
    <property type="entry name" value="Restrct_endonuc_type1_HsdR_N"/>
</dbReference>
<dbReference type="GO" id="GO:0005524">
    <property type="term" value="F:ATP binding"/>
    <property type="evidence" value="ECO:0007669"/>
    <property type="project" value="UniProtKB-KW"/>
</dbReference>